<dbReference type="GO" id="GO:0005524">
    <property type="term" value="F:ATP binding"/>
    <property type="evidence" value="ECO:0007669"/>
    <property type="project" value="UniProtKB-KW"/>
</dbReference>
<feature type="domain" description="Signal transduction histidine kinase subgroup 3 dimerisation and phosphoacceptor" evidence="13">
    <location>
        <begin position="261"/>
        <end position="326"/>
    </location>
</feature>
<comment type="catalytic activity">
    <reaction evidence="1">
        <text>ATP + protein L-histidine = ADP + protein N-phospho-L-histidine.</text>
        <dbReference type="EC" id="2.7.13.3"/>
    </reaction>
</comment>
<evidence type="ECO:0000256" key="2">
    <source>
        <dbReference type="ARBA" id="ARBA00012438"/>
    </source>
</evidence>
<feature type="coiled-coil region" evidence="9">
    <location>
        <begin position="232"/>
        <end position="269"/>
    </location>
</feature>
<sequence>MPHSPTGPHDADATAAEAVRPCGPDRLRGAGRSAAHRLSELREREERRRDRGRRMHRDLDRWGGSGWHGHGLPPWADPDRRKPDSLGGIAVFTALVQVIGVRLVAGSWDGFGPLMVALLLAGPVSLLARRVSPVLPVAVAAAAAIAYALIGYPGGPYFVALIAAVVHGVKAERAIRVAAVIGTAFVTYVLAGRVFADRLGVPADTRPTLAALAIIALASIVLVVGTEAGRTRRIQLAEMLRAEAEEERAREEQDRRQASEERLSIARELHDVIGHHLSLINVQAGVGLHLMDSRPEQARSALAAIKTASSEALREVRAVLGALAEEDESAPRAPAPGLARLDALTEGAGLPCRTVVGGTSRPLPAEVDRAAYRIVQEALTNVRRHAGGAATTVTVGYTPAGLDLRVENEPGTADPTVPPGSGIGLPGMRARAEALGGTLAAAPAASGGYLVVAHLPAPEGESK</sequence>
<keyword evidence="4" id="KW-0808">Transferase</keyword>
<evidence type="ECO:0000256" key="8">
    <source>
        <dbReference type="ARBA" id="ARBA00023012"/>
    </source>
</evidence>
<dbReference type="InterPro" id="IPR036890">
    <property type="entry name" value="HATPase_C_sf"/>
</dbReference>
<evidence type="ECO:0000259" key="12">
    <source>
        <dbReference type="Pfam" id="PF02518"/>
    </source>
</evidence>
<evidence type="ECO:0000256" key="7">
    <source>
        <dbReference type="ARBA" id="ARBA00022840"/>
    </source>
</evidence>
<evidence type="ECO:0000256" key="6">
    <source>
        <dbReference type="ARBA" id="ARBA00022777"/>
    </source>
</evidence>
<name>A0AAE3YU21_9ACTN</name>
<feature type="transmembrane region" description="Helical" evidence="11">
    <location>
        <begin position="111"/>
        <end position="128"/>
    </location>
</feature>
<dbReference type="InterPro" id="IPR003594">
    <property type="entry name" value="HATPase_dom"/>
</dbReference>
<dbReference type="AlphaFoldDB" id="A0AAE3YU21"/>
<dbReference type="GO" id="GO:0016020">
    <property type="term" value="C:membrane"/>
    <property type="evidence" value="ECO:0007669"/>
    <property type="project" value="InterPro"/>
</dbReference>
<evidence type="ECO:0000256" key="9">
    <source>
        <dbReference type="SAM" id="Coils"/>
    </source>
</evidence>
<evidence type="ECO:0000256" key="4">
    <source>
        <dbReference type="ARBA" id="ARBA00022679"/>
    </source>
</evidence>
<feature type="transmembrane region" description="Helical" evidence="11">
    <location>
        <begin position="135"/>
        <end position="154"/>
    </location>
</feature>
<dbReference type="PANTHER" id="PTHR24421">
    <property type="entry name" value="NITRATE/NITRITE SENSOR PROTEIN NARX-RELATED"/>
    <property type="match status" value="1"/>
</dbReference>
<dbReference type="PANTHER" id="PTHR24421:SF10">
    <property type="entry name" value="NITRATE_NITRITE SENSOR PROTEIN NARQ"/>
    <property type="match status" value="1"/>
</dbReference>
<comment type="caution">
    <text evidence="14">The sequence shown here is derived from an EMBL/GenBank/DDBJ whole genome shotgun (WGS) entry which is preliminary data.</text>
</comment>
<dbReference type="GO" id="GO:0000155">
    <property type="term" value="F:phosphorelay sensor kinase activity"/>
    <property type="evidence" value="ECO:0007669"/>
    <property type="project" value="InterPro"/>
</dbReference>
<evidence type="ECO:0000256" key="3">
    <source>
        <dbReference type="ARBA" id="ARBA00022553"/>
    </source>
</evidence>
<dbReference type="Gene3D" id="3.30.565.10">
    <property type="entry name" value="Histidine kinase-like ATPase, C-terminal domain"/>
    <property type="match status" value="1"/>
</dbReference>
<keyword evidence="11" id="KW-1133">Transmembrane helix</keyword>
<dbReference type="InterPro" id="IPR050482">
    <property type="entry name" value="Sensor_HK_TwoCompSys"/>
</dbReference>
<organism evidence="14 15">
    <name type="scientific">Catenuloplanes atrovinosus</name>
    <dbReference type="NCBI Taxonomy" id="137266"/>
    <lineage>
        <taxon>Bacteria</taxon>
        <taxon>Bacillati</taxon>
        <taxon>Actinomycetota</taxon>
        <taxon>Actinomycetes</taxon>
        <taxon>Micromonosporales</taxon>
        <taxon>Micromonosporaceae</taxon>
        <taxon>Catenuloplanes</taxon>
    </lineage>
</organism>
<dbReference type="RefSeq" id="WP_310370444.1">
    <property type="nucleotide sequence ID" value="NZ_JAVDYB010000001.1"/>
</dbReference>
<feature type="transmembrane region" description="Helical" evidence="11">
    <location>
        <begin position="208"/>
        <end position="226"/>
    </location>
</feature>
<dbReference type="Pfam" id="PF02518">
    <property type="entry name" value="HATPase_c"/>
    <property type="match status" value="1"/>
</dbReference>
<evidence type="ECO:0000256" key="1">
    <source>
        <dbReference type="ARBA" id="ARBA00000085"/>
    </source>
</evidence>
<dbReference type="EMBL" id="JAVDYB010000001">
    <property type="protein sequence ID" value="MDR7277881.1"/>
    <property type="molecule type" value="Genomic_DNA"/>
</dbReference>
<keyword evidence="5" id="KW-0547">Nucleotide-binding</keyword>
<feature type="region of interest" description="Disordered" evidence="10">
    <location>
        <begin position="1"/>
        <end position="60"/>
    </location>
</feature>
<feature type="compositionally biased region" description="Basic and acidic residues" evidence="10">
    <location>
        <begin position="37"/>
        <end position="49"/>
    </location>
</feature>
<evidence type="ECO:0000256" key="5">
    <source>
        <dbReference type="ARBA" id="ARBA00022741"/>
    </source>
</evidence>
<reference evidence="14" key="1">
    <citation type="submission" date="2023-07" db="EMBL/GenBank/DDBJ databases">
        <title>Sequencing the genomes of 1000 actinobacteria strains.</title>
        <authorList>
            <person name="Klenk H.-P."/>
        </authorList>
    </citation>
    <scope>NUCLEOTIDE SEQUENCE</scope>
    <source>
        <strain evidence="14">DSM 44707</strain>
    </source>
</reference>
<proteinExistence type="predicted"/>
<keyword evidence="7" id="KW-0067">ATP-binding</keyword>
<feature type="transmembrane region" description="Helical" evidence="11">
    <location>
        <begin position="86"/>
        <end position="105"/>
    </location>
</feature>
<dbReference type="Proteomes" id="UP001183643">
    <property type="component" value="Unassembled WGS sequence"/>
</dbReference>
<dbReference type="EC" id="2.7.13.3" evidence="2"/>
<keyword evidence="3" id="KW-0597">Phosphoprotein</keyword>
<dbReference type="SUPFAM" id="SSF55874">
    <property type="entry name" value="ATPase domain of HSP90 chaperone/DNA topoisomerase II/histidine kinase"/>
    <property type="match status" value="1"/>
</dbReference>
<dbReference type="GO" id="GO:0046983">
    <property type="term" value="F:protein dimerization activity"/>
    <property type="evidence" value="ECO:0007669"/>
    <property type="project" value="InterPro"/>
</dbReference>
<dbReference type="InterPro" id="IPR011712">
    <property type="entry name" value="Sig_transdc_His_kin_sub3_dim/P"/>
</dbReference>
<protein>
    <recommendedName>
        <fullName evidence="2">histidine kinase</fullName>
        <ecNumber evidence="2">2.7.13.3</ecNumber>
    </recommendedName>
</protein>
<feature type="transmembrane region" description="Helical" evidence="11">
    <location>
        <begin position="174"/>
        <end position="196"/>
    </location>
</feature>
<feature type="domain" description="Histidine kinase/HSP90-like ATPase" evidence="12">
    <location>
        <begin position="369"/>
        <end position="458"/>
    </location>
</feature>
<keyword evidence="9" id="KW-0175">Coiled coil</keyword>
<keyword evidence="15" id="KW-1185">Reference proteome</keyword>
<keyword evidence="11" id="KW-0472">Membrane</keyword>
<evidence type="ECO:0000256" key="10">
    <source>
        <dbReference type="SAM" id="MobiDB-lite"/>
    </source>
</evidence>
<accession>A0AAE3YU21</accession>
<gene>
    <name evidence="14" type="ORF">J2S41_004659</name>
</gene>
<dbReference type="Pfam" id="PF07730">
    <property type="entry name" value="HisKA_3"/>
    <property type="match status" value="1"/>
</dbReference>
<evidence type="ECO:0000313" key="14">
    <source>
        <dbReference type="EMBL" id="MDR7277881.1"/>
    </source>
</evidence>
<dbReference type="Gene3D" id="1.20.5.1930">
    <property type="match status" value="1"/>
</dbReference>
<evidence type="ECO:0000259" key="13">
    <source>
        <dbReference type="Pfam" id="PF07730"/>
    </source>
</evidence>
<keyword evidence="6 14" id="KW-0418">Kinase</keyword>
<keyword evidence="11" id="KW-0812">Transmembrane</keyword>
<dbReference type="CDD" id="cd16917">
    <property type="entry name" value="HATPase_UhpB-NarQ-NarX-like"/>
    <property type="match status" value="1"/>
</dbReference>
<keyword evidence="8" id="KW-0902">Two-component regulatory system</keyword>
<evidence type="ECO:0000256" key="11">
    <source>
        <dbReference type="SAM" id="Phobius"/>
    </source>
</evidence>
<evidence type="ECO:0000313" key="15">
    <source>
        <dbReference type="Proteomes" id="UP001183643"/>
    </source>
</evidence>